<protein>
    <recommendedName>
        <fullName evidence="4">DUF1761 domain-containing protein</fullName>
    </recommendedName>
</protein>
<evidence type="ECO:0000256" key="1">
    <source>
        <dbReference type="SAM" id="Phobius"/>
    </source>
</evidence>
<keyword evidence="3" id="KW-1185">Reference proteome</keyword>
<dbReference type="EMBL" id="QTJX01000002">
    <property type="protein sequence ID" value="RDY59455.1"/>
    <property type="molecule type" value="Genomic_DNA"/>
</dbReference>
<name>A0A371JPK0_9FLAO</name>
<accession>A0A371JPK0</accession>
<evidence type="ECO:0000313" key="2">
    <source>
        <dbReference type="EMBL" id="RDY59455.1"/>
    </source>
</evidence>
<comment type="caution">
    <text evidence="2">The sequence shown here is derived from an EMBL/GenBank/DDBJ whole genome shotgun (WGS) entry which is preliminary data.</text>
</comment>
<feature type="transmembrane region" description="Helical" evidence="1">
    <location>
        <begin position="7"/>
        <end position="28"/>
    </location>
</feature>
<evidence type="ECO:0000313" key="3">
    <source>
        <dbReference type="Proteomes" id="UP000261828"/>
    </source>
</evidence>
<keyword evidence="1" id="KW-0472">Membrane</keyword>
<reference evidence="2 3" key="1">
    <citation type="submission" date="2018-08" db="EMBL/GenBank/DDBJ databases">
        <title>Muricauda nanhaiensis sp. nov., isolated from seawater of the South China Sea.</title>
        <authorList>
            <person name="Dang Y."/>
        </authorList>
    </citation>
    <scope>NUCLEOTIDE SEQUENCE [LARGE SCALE GENOMIC DNA]</scope>
    <source>
        <strain evidence="2 3">SM1704</strain>
    </source>
</reference>
<dbReference type="AlphaFoldDB" id="A0A371JPK0"/>
<dbReference type="RefSeq" id="WP_116184070.1">
    <property type="nucleotide sequence ID" value="NZ_QTJX01000002.1"/>
</dbReference>
<feature type="transmembrane region" description="Helical" evidence="1">
    <location>
        <begin position="48"/>
        <end position="67"/>
    </location>
</feature>
<dbReference type="Proteomes" id="UP000261828">
    <property type="component" value="Unassembled WGS sequence"/>
</dbReference>
<keyword evidence="1" id="KW-1133">Transmembrane helix</keyword>
<feature type="transmembrane region" description="Helical" evidence="1">
    <location>
        <begin position="111"/>
        <end position="132"/>
    </location>
</feature>
<keyword evidence="1" id="KW-0812">Transmembrane</keyword>
<feature type="transmembrane region" description="Helical" evidence="1">
    <location>
        <begin position="79"/>
        <end position="99"/>
    </location>
</feature>
<organism evidence="2 3">
    <name type="scientific">Flagellimonas nanhaiensis</name>
    <dbReference type="NCBI Taxonomy" id="2292706"/>
    <lineage>
        <taxon>Bacteria</taxon>
        <taxon>Pseudomonadati</taxon>
        <taxon>Bacteroidota</taxon>
        <taxon>Flavobacteriia</taxon>
        <taxon>Flavobacteriales</taxon>
        <taxon>Flavobacteriaceae</taxon>
        <taxon>Flagellimonas</taxon>
    </lineage>
</organism>
<gene>
    <name evidence="2" type="ORF">DX873_08700</name>
</gene>
<sequence length="140" mass="15244">MFSKSNLLATLVGAVVMFFLGYLIWGIATVDFFADHTIVNTMKEVPNLGLIALGNLIGAFALSTLYSKWARGHHSMSEGFQFGAWIGVFVGIGMGLIWYATADWMDMTGHIAEAVIDIIYYGIIGAVIGLVYQKTAAKEK</sequence>
<proteinExistence type="predicted"/>
<dbReference type="OrthoDB" id="1444489at2"/>
<evidence type="ECO:0008006" key="4">
    <source>
        <dbReference type="Google" id="ProtNLM"/>
    </source>
</evidence>